<evidence type="ECO:0000313" key="2">
    <source>
        <dbReference type="EMBL" id="RKO90504.1"/>
    </source>
</evidence>
<feature type="compositionally biased region" description="Polar residues" evidence="1">
    <location>
        <begin position="88"/>
        <end position="99"/>
    </location>
</feature>
<feature type="compositionally biased region" description="Basic residues" evidence="1">
    <location>
        <begin position="247"/>
        <end position="263"/>
    </location>
</feature>
<proteinExistence type="predicted"/>
<feature type="region of interest" description="Disordered" evidence="1">
    <location>
        <begin position="71"/>
        <end position="99"/>
    </location>
</feature>
<name>A0A4P9WD95_9FUNG</name>
<reference evidence="3" key="1">
    <citation type="journal article" date="2018" name="Nat. Microbiol.">
        <title>Leveraging single-cell genomics to expand the fungal tree of life.</title>
        <authorList>
            <person name="Ahrendt S.R."/>
            <person name="Quandt C.A."/>
            <person name="Ciobanu D."/>
            <person name="Clum A."/>
            <person name="Salamov A."/>
            <person name="Andreopoulos B."/>
            <person name="Cheng J.F."/>
            <person name="Woyke T."/>
            <person name="Pelin A."/>
            <person name="Henrissat B."/>
            <person name="Reynolds N.K."/>
            <person name="Benny G.L."/>
            <person name="Smith M.E."/>
            <person name="James T.Y."/>
            <person name="Grigoriev I.V."/>
        </authorList>
    </citation>
    <scope>NUCLEOTIDE SEQUENCE [LARGE SCALE GENOMIC DNA]</scope>
</reference>
<feature type="region of interest" description="Disordered" evidence="1">
    <location>
        <begin position="1"/>
        <end position="26"/>
    </location>
</feature>
<keyword evidence="3" id="KW-1185">Reference proteome</keyword>
<organism evidence="2 3">
    <name type="scientific">Blyttiomyces helicus</name>
    <dbReference type="NCBI Taxonomy" id="388810"/>
    <lineage>
        <taxon>Eukaryota</taxon>
        <taxon>Fungi</taxon>
        <taxon>Fungi incertae sedis</taxon>
        <taxon>Chytridiomycota</taxon>
        <taxon>Chytridiomycota incertae sedis</taxon>
        <taxon>Chytridiomycetes</taxon>
        <taxon>Chytridiomycetes incertae sedis</taxon>
        <taxon>Blyttiomyces</taxon>
    </lineage>
</organism>
<dbReference type="Proteomes" id="UP000269721">
    <property type="component" value="Unassembled WGS sequence"/>
</dbReference>
<gene>
    <name evidence="2" type="ORF">BDK51DRAFT_35079</name>
</gene>
<evidence type="ECO:0000313" key="3">
    <source>
        <dbReference type="Proteomes" id="UP000269721"/>
    </source>
</evidence>
<evidence type="ECO:0000256" key="1">
    <source>
        <dbReference type="SAM" id="MobiDB-lite"/>
    </source>
</evidence>
<dbReference type="AlphaFoldDB" id="A0A4P9WD95"/>
<dbReference type="EMBL" id="KZ995523">
    <property type="protein sequence ID" value="RKO90504.1"/>
    <property type="molecule type" value="Genomic_DNA"/>
</dbReference>
<accession>A0A4P9WD95</accession>
<protein>
    <submittedName>
        <fullName evidence="2">Uncharacterized protein</fullName>
    </submittedName>
</protein>
<feature type="region of interest" description="Disordered" evidence="1">
    <location>
        <begin position="204"/>
        <end position="281"/>
    </location>
</feature>
<sequence>MEEGSQLIQGVDEAVGLGDKGRHAPNSAHDQVILGQAACKKDSPCGKKVQALAARGLTTPHTIRSITGMKDRKGSVNAGDLGGVVDQSAESDSDNSSNKLGAYGMIEALGSDEDTEEELKDDGMIHSGLTDIYLPSYSEDVQRSPDTPPPLPASFIVNELLLLPASSRSAALLNPCAPSVSPVSLEEPCALVLASKSASVQKARAKTTKRLKGEKEAQRSLPKAVSKEDAMLMAVPAGAQNSYPPPRVKKGRSPPSSRKKNRSKNHDSYRGTIASNREDNANVKVVLDSLRRARRAKRIRLPLRLPRGLQSPQR</sequence>